<dbReference type="Pfam" id="PF01408">
    <property type="entry name" value="GFO_IDH_MocA"/>
    <property type="match status" value="1"/>
</dbReference>
<dbReference type="SUPFAM" id="SSF51735">
    <property type="entry name" value="NAD(P)-binding Rossmann-fold domains"/>
    <property type="match status" value="1"/>
</dbReference>
<gene>
    <name evidence="3" type="ORF">ACFFR3_43420</name>
</gene>
<feature type="domain" description="Gfo/Idh/MocA-like oxidoreductase N-terminal" evidence="1">
    <location>
        <begin position="4"/>
        <end position="110"/>
    </location>
</feature>
<sequence>MTELAIIGYGNAGRQHLAAAGAMAGVTVARVVDTDPAATRGIGAPVGSVESVLADERIEVVAVCLPPGPRGAVVSACQSAGKHVIVEKPPARTGAELEFLLANGAAAGVLSAVMFQHRFALPPVLRSGTPERFAGAAATLMVSRHRPPAHYASPGWRSLPDEAAGGVVAHLGVHYLDLACQLLGTPVEVRLAHREDAAPSIDVRLSCSVGFANGAELTAMITSRSALRLEHLTVAGAGDWFELRDGAAHGEVDGVRIAEPRRAAGELRGQVYREVLAAVRGEGPLDLAALGRSRGVTALLDGVRAQPSLPAARIGDR</sequence>
<dbReference type="InterPro" id="IPR000683">
    <property type="entry name" value="Gfo/Idh/MocA-like_OxRdtase_N"/>
</dbReference>
<dbReference type="Proteomes" id="UP001589568">
    <property type="component" value="Unassembled WGS sequence"/>
</dbReference>
<evidence type="ECO:0000259" key="2">
    <source>
        <dbReference type="Pfam" id="PF22725"/>
    </source>
</evidence>
<dbReference type="Gene3D" id="3.40.50.720">
    <property type="entry name" value="NAD(P)-binding Rossmann-like Domain"/>
    <property type="match status" value="1"/>
</dbReference>
<dbReference type="Gene3D" id="3.30.360.10">
    <property type="entry name" value="Dihydrodipicolinate Reductase, domain 2"/>
    <property type="match status" value="1"/>
</dbReference>
<protein>
    <submittedName>
        <fullName evidence="3">Gfo/Idh/MocA family protein</fullName>
    </submittedName>
</protein>
<dbReference type="EMBL" id="JBHMCF010000049">
    <property type="protein sequence ID" value="MFB9476389.1"/>
    <property type="molecule type" value="Genomic_DNA"/>
</dbReference>
<proteinExistence type="predicted"/>
<feature type="domain" description="GFO/IDH/MocA-like oxidoreductase" evidence="2">
    <location>
        <begin position="143"/>
        <end position="236"/>
    </location>
</feature>
<keyword evidence="4" id="KW-1185">Reference proteome</keyword>
<accession>A0ABV5P1E2</accession>
<organism evidence="3 4">
    <name type="scientific">Nonomuraea salmonea</name>
    <dbReference type="NCBI Taxonomy" id="46181"/>
    <lineage>
        <taxon>Bacteria</taxon>
        <taxon>Bacillati</taxon>
        <taxon>Actinomycetota</taxon>
        <taxon>Actinomycetes</taxon>
        <taxon>Streptosporangiales</taxon>
        <taxon>Streptosporangiaceae</taxon>
        <taxon>Nonomuraea</taxon>
    </lineage>
</organism>
<evidence type="ECO:0000259" key="1">
    <source>
        <dbReference type="Pfam" id="PF01408"/>
    </source>
</evidence>
<dbReference type="InterPro" id="IPR036291">
    <property type="entry name" value="NAD(P)-bd_dom_sf"/>
</dbReference>
<dbReference type="PANTHER" id="PTHR43818:SF7">
    <property type="entry name" value="DEHYDROGENASE"/>
    <property type="match status" value="1"/>
</dbReference>
<dbReference type="Pfam" id="PF22725">
    <property type="entry name" value="GFO_IDH_MocA_C3"/>
    <property type="match status" value="1"/>
</dbReference>
<dbReference type="RefSeq" id="WP_364383302.1">
    <property type="nucleotide sequence ID" value="NZ_JBHMCF010000049.1"/>
</dbReference>
<evidence type="ECO:0000313" key="4">
    <source>
        <dbReference type="Proteomes" id="UP001589568"/>
    </source>
</evidence>
<comment type="caution">
    <text evidence="3">The sequence shown here is derived from an EMBL/GenBank/DDBJ whole genome shotgun (WGS) entry which is preliminary data.</text>
</comment>
<dbReference type="InterPro" id="IPR055170">
    <property type="entry name" value="GFO_IDH_MocA-like_dom"/>
</dbReference>
<evidence type="ECO:0000313" key="3">
    <source>
        <dbReference type="EMBL" id="MFB9476389.1"/>
    </source>
</evidence>
<dbReference type="InterPro" id="IPR050463">
    <property type="entry name" value="Gfo/Idh/MocA_oxidrdct_glycsds"/>
</dbReference>
<dbReference type="SUPFAM" id="SSF55347">
    <property type="entry name" value="Glyceraldehyde-3-phosphate dehydrogenase-like, C-terminal domain"/>
    <property type="match status" value="1"/>
</dbReference>
<dbReference type="PANTHER" id="PTHR43818">
    <property type="entry name" value="BCDNA.GH03377"/>
    <property type="match status" value="1"/>
</dbReference>
<reference evidence="3 4" key="1">
    <citation type="submission" date="2024-09" db="EMBL/GenBank/DDBJ databases">
        <authorList>
            <person name="Sun Q."/>
            <person name="Mori K."/>
        </authorList>
    </citation>
    <scope>NUCLEOTIDE SEQUENCE [LARGE SCALE GENOMIC DNA]</scope>
    <source>
        <strain evidence="3 4">JCM 3324</strain>
    </source>
</reference>
<name>A0ABV5P1E2_9ACTN</name>